<dbReference type="AlphaFoldDB" id="A0AAT9JZU6"/>
<feature type="domain" description="NAD(P)-binding" evidence="7">
    <location>
        <begin position="5"/>
        <end position="310"/>
    </location>
</feature>
<gene>
    <name evidence="8" type="ORF">EKO22_04100</name>
</gene>
<sequence length="317" mass="35256">MRKALISGITGQTGAYLAHYLVKSGYHVIGGSRDSGSANLERLRALRILNEVEIVSLAPADFRSVLQAIRTFQPNEIYYLAGQTSVGLSFEQPFESFESIAIGTLNFLEAIRILELDCRFFNAGSTECFGESTDLVITEESAMKPISPYAVAKATSFWITRNYRKSYGLFACTGLLSNHESPLRPTRFVTSKIVQSIRSIQMGTQAYLELGNLNIARDWGWAADYVDAIYRMTTASQADDYIIATGTTHSLIDLIEKLCRMADLEPTKIIKTDPKLLRPSDLSTATLSADKIKRDLNWTAKTDFSLLVSKLFKGDLF</sequence>
<organism evidence="8">
    <name type="scientific">Synechococcus elongatus PCC 11802</name>
    <dbReference type="NCBI Taxonomy" id="2283154"/>
    <lineage>
        <taxon>Bacteria</taxon>
        <taxon>Bacillati</taxon>
        <taxon>Cyanobacteriota</taxon>
        <taxon>Cyanophyceae</taxon>
        <taxon>Synechococcales</taxon>
        <taxon>Synechococcaceae</taxon>
        <taxon>Synechococcus</taxon>
    </lineage>
</organism>
<evidence type="ECO:0000313" key="8">
    <source>
        <dbReference type="EMBL" id="QFZ91670.2"/>
    </source>
</evidence>
<protein>
    <recommendedName>
        <fullName evidence="4">GDP-mannose 4,6-dehydratase</fullName>
        <ecNumber evidence="4">4.2.1.47</ecNumber>
    </recommendedName>
</protein>
<reference evidence="8" key="1">
    <citation type="submission" date="2024-01" db="EMBL/GenBank/DDBJ databases">
        <title>Synechococcus elongatus PCC 11802, a close yet different native of Synechococcus elongatus PCC 11801.</title>
        <authorList>
            <person name="Jaiswal D."/>
            <person name="Sengupta A."/>
            <person name="Sengupta S."/>
            <person name="Pakrasi H.B."/>
            <person name="Wangikar P."/>
        </authorList>
    </citation>
    <scope>NUCLEOTIDE SEQUENCE</scope>
    <source>
        <strain evidence="8">PCC 11802</strain>
    </source>
</reference>
<dbReference type="PANTHER" id="PTHR43715:SF1">
    <property type="entry name" value="GDP-MANNOSE 4,6 DEHYDRATASE"/>
    <property type="match status" value="1"/>
</dbReference>
<comment type="similarity">
    <text evidence="3">Belongs to the NAD(P)-dependent epimerase/dehydratase family. GDP-mannose 4,6-dehydratase subfamily.</text>
</comment>
<evidence type="ECO:0000259" key="7">
    <source>
        <dbReference type="Pfam" id="PF16363"/>
    </source>
</evidence>
<dbReference type="InterPro" id="IPR006368">
    <property type="entry name" value="GDP_Man_deHydtase"/>
</dbReference>
<evidence type="ECO:0000256" key="2">
    <source>
        <dbReference type="ARBA" id="ARBA00001937"/>
    </source>
</evidence>
<evidence type="ECO:0000256" key="4">
    <source>
        <dbReference type="ARBA" id="ARBA00011989"/>
    </source>
</evidence>
<dbReference type="EC" id="4.2.1.47" evidence="4"/>
<evidence type="ECO:0000256" key="6">
    <source>
        <dbReference type="ARBA" id="ARBA00059383"/>
    </source>
</evidence>
<dbReference type="Pfam" id="PF16363">
    <property type="entry name" value="GDP_Man_Dehyd"/>
    <property type="match status" value="1"/>
</dbReference>
<evidence type="ECO:0000256" key="1">
    <source>
        <dbReference type="ARBA" id="ARBA00000188"/>
    </source>
</evidence>
<dbReference type="RefSeq" id="WP_208677836.1">
    <property type="nucleotide sequence ID" value="NZ_CP034671.2"/>
</dbReference>
<evidence type="ECO:0000256" key="5">
    <source>
        <dbReference type="ARBA" id="ARBA00023239"/>
    </source>
</evidence>
<evidence type="ECO:0000256" key="3">
    <source>
        <dbReference type="ARBA" id="ARBA00009263"/>
    </source>
</evidence>
<dbReference type="GO" id="GO:0042351">
    <property type="term" value="P:'de novo' GDP-L-fucose biosynthetic process"/>
    <property type="evidence" value="ECO:0007669"/>
    <property type="project" value="TreeGrafter"/>
</dbReference>
<dbReference type="Gene3D" id="3.90.25.10">
    <property type="entry name" value="UDP-galactose 4-epimerase, domain 1"/>
    <property type="match status" value="1"/>
</dbReference>
<dbReference type="Gene3D" id="3.40.50.720">
    <property type="entry name" value="NAD(P)-binding Rossmann-like Domain"/>
    <property type="match status" value="1"/>
</dbReference>
<dbReference type="GO" id="GO:0008446">
    <property type="term" value="F:GDP-mannose 4,6-dehydratase activity"/>
    <property type="evidence" value="ECO:0007669"/>
    <property type="project" value="UniProtKB-EC"/>
</dbReference>
<dbReference type="InterPro" id="IPR036291">
    <property type="entry name" value="NAD(P)-bd_dom_sf"/>
</dbReference>
<dbReference type="SUPFAM" id="SSF51735">
    <property type="entry name" value="NAD(P)-binding Rossmann-fold domains"/>
    <property type="match status" value="1"/>
</dbReference>
<comment type="function">
    <text evidence="6">Catalyzes the conversion of GDP-D-mannose to GDP-4-dehydro-6-deoxy-D-mannose.</text>
</comment>
<comment type="cofactor">
    <cofactor evidence="2">
        <name>NADP(+)</name>
        <dbReference type="ChEBI" id="CHEBI:58349"/>
    </cofactor>
</comment>
<dbReference type="PANTHER" id="PTHR43715">
    <property type="entry name" value="GDP-MANNOSE 4,6-DEHYDRATASE"/>
    <property type="match status" value="1"/>
</dbReference>
<dbReference type="InterPro" id="IPR016040">
    <property type="entry name" value="NAD(P)-bd_dom"/>
</dbReference>
<name>A0AAT9JZU6_SYNEL</name>
<accession>A0AAT9JZU6</accession>
<dbReference type="CDD" id="cd05260">
    <property type="entry name" value="GDP_MD_SDR_e"/>
    <property type="match status" value="1"/>
</dbReference>
<keyword evidence="5 8" id="KW-0456">Lyase</keyword>
<proteinExistence type="inferred from homology"/>
<dbReference type="FunFam" id="3.40.50.720:FF:000924">
    <property type="entry name" value="GDP-mannose 4,6 dehydratase"/>
    <property type="match status" value="1"/>
</dbReference>
<comment type="catalytic activity">
    <reaction evidence="1">
        <text>GDP-alpha-D-mannose = GDP-4-dehydro-alpha-D-rhamnose + H2O</text>
        <dbReference type="Rhea" id="RHEA:23820"/>
        <dbReference type="ChEBI" id="CHEBI:15377"/>
        <dbReference type="ChEBI" id="CHEBI:57527"/>
        <dbReference type="ChEBI" id="CHEBI:57964"/>
        <dbReference type="EC" id="4.2.1.47"/>
    </reaction>
</comment>
<dbReference type="EMBL" id="CP034671">
    <property type="protein sequence ID" value="QFZ91670.2"/>
    <property type="molecule type" value="Genomic_DNA"/>
</dbReference>